<dbReference type="OrthoDB" id="227596at2"/>
<dbReference type="GO" id="GO:0000155">
    <property type="term" value="F:phosphorelay sensor kinase activity"/>
    <property type="evidence" value="ECO:0007669"/>
    <property type="project" value="InterPro"/>
</dbReference>
<name>A0A1I6F4W3_9PSEU</name>
<evidence type="ECO:0000256" key="6">
    <source>
        <dbReference type="ARBA" id="ARBA00022777"/>
    </source>
</evidence>
<feature type="coiled-coil region" evidence="9">
    <location>
        <begin position="141"/>
        <end position="178"/>
    </location>
</feature>
<dbReference type="Gene3D" id="1.20.5.1930">
    <property type="match status" value="1"/>
</dbReference>
<dbReference type="EMBL" id="FOYL01000008">
    <property type="protein sequence ID" value="SFR24963.1"/>
    <property type="molecule type" value="Genomic_DNA"/>
</dbReference>
<keyword evidence="9" id="KW-0175">Coiled coil</keyword>
<evidence type="ECO:0000256" key="8">
    <source>
        <dbReference type="ARBA" id="ARBA00023012"/>
    </source>
</evidence>
<dbReference type="InterPro" id="IPR036890">
    <property type="entry name" value="HATPase_C_sf"/>
</dbReference>
<evidence type="ECO:0000256" key="4">
    <source>
        <dbReference type="ARBA" id="ARBA00022679"/>
    </source>
</evidence>
<dbReference type="CDD" id="cd16917">
    <property type="entry name" value="HATPase_UhpB-NarQ-NarX-like"/>
    <property type="match status" value="1"/>
</dbReference>
<comment type="catalytic activity">
    <reaction evidence="1">
        <text>ATP + protein L-histidine = ADP + protein N-phospho-L-histidine.</text>
        <dbReference type="EC" id="2.7.13.3"/>
    </reaction>
</comment>
<evidence type="ECO:0000313" key="13">
    <source>
        <dbReference type="EMBL" id="SFR24963.1"/>
    </source>
</evidence>
<keyword evidence="4" id="KW-0808">Transferase</keyword>
<dbReference type="Proteomes" id="UP000198583">
    <property type="component" value="Unassembled WGS sequence"/>
</dbReference>
<keyword evidence="6 13" id="KW-0418">Kinase</keyword>
<evidence type="ECO:0000256" key="7">
    <source>
        <dbReference type="ARBA" id="ARBA00022840"/>
    </source>
</evidence>
<dbReference type="InterPro" id="IPR050482">
    <property type="entry name" value="Sensor_HK_TwoCompSys"/>
</dbReference>
<keyword evidence="14" id="KW-1185">Reference proteome</keyword>
<dbReference type="Pfam" id="PF07730">
    <property type="entry name" value="HisKA_3"/>
    <property type="match status" value="1"/>
</dbReference>
<keyword evidence="7" id="KW-0067">ATP-binding</keyword>
<evidence type="ECO:0000256" key="3">
    <source>
        <dbReference type="ARBA" id="ARBA00022553"/>
    </source>
</evidence>
<keyword evidence="3" id="KW-0597">Phosphoprotein</keyword>
<keyword evidence="10" id="KW-0472">Membrane</keyword>
<keyword evidence="10" id="KW-1133">Transmembrane helix</keyword>
<evidence type="ECO:0000256" key="10">
    <source>
        <dbReference type="SAM" id="Phobius"/>
    </source>
</evidence>
<dbReference type="EC" id="2.7.13.3" evidence="2"/>
<dbReference type="PANTHER" id="PTHR24421">
    <property type="entry name" value="NITRATE/NITRITE SENSOR PROTEIN NARX-RELATED"/>
    <property type="match status" value="1"/>
</dbReference>
<dbReference type="PANTHER" id="PTHR24421:SF10">
    <property type="entry name" value="NITRATE_NITRITE SENSOR PROTEIN NARQ"/>
    <property type="match status" value="1"/>
</dbReference>
<keyword evidence="5" id="KW-0547">Nucleotide-binding</keyword>
<reference evidence="14" key="1">
    <citation type="submission" date="2016-10" db="EMBL/GenBank/DDBJ databases">
        <authorList>
            <person name="Varghese N."/>
            <person name="Submissions S."/>
        </authorList>
    </citation>
    <scope>NUCLEOTIDE SEQUENCE [LARGE SCALE GENOMIC DNA]</scope>
    <source>
        <strain evidence="14">DSM 44232</strain>
    </source>
</reference>
<evidence type="ECO:0000256" key="5">
    <source>
        <dbReference type="ARBA" id="ARBA00022741"/>
    </source>
</evidence>
<evidence type="ECO:0000259" key="12">
    <source>
        <dbReference type="Pfam" id="PF23539"/>
    </source>
</evidence>
<evidence type="ECO:0000313" key="14">
    <source>
        <dbReference type="Proteomes" id="UP000198583"/>
    </source>
</evidence>
<sequence>MFTKRPLLADSLLALVLIVLHPLVLRAVDEPGLLPVAVGVAGIVPLAVRRRTPQVVFALVLIAATVLVARYGTVGGVGLALQVALYTVAVRETLRVTLSLTALVGVAEVTSVVAGVHEIHPVSLLFDLVIVVGAVVLGRVVRRSSERARQLELAVIELEAAREQLAEEAAMRERARIARELHDIVAHSLSVIAVRAGVGRAMAEDPRLAREALEVVETTAKEALAEMRYLLGALRSSPSDTSLEPQPGLDQLEVLTTSMRDVGLAPVLVSSGEAFPMTAGAELTVYRIVQEALTNTLRHSCGPEVSVELRYLTDRLEVEVTNSSSAETGTPGYGLVGMRERALVYGGSLDANRLPDGRFRVMVTLPREKQEAVR</sequence>
<gene>
    <name evidence="13" type="ORF">SAMN04488564_108161</name>
</gene>
<keyword evidence="8" id="KW-0902">Two-component regulatory system</keyword>
<dbReference type="AlphaFoldDB" id="A0A1I6F4W3"/>
<dbReference type="InterPro" id="IPR055558">
    <property type="entry name" value="DUF7134"/>
</dbReference>
<evidence type="ECO:0000256" key="2">
    <source>
        <dbReference type="ARBA" id="ARBA00012438"/>
    </source>
</evidence>
<dbReference type="RefSeq" id="WP_093601019.1">
    <property type="nucleotide sequence ID" value="NZ_FOYL01000008.1"/>
</dbReference>
<feature type="transmembrane region" description="Helical" evidence="10">
    <location>
        <begin position="55"/>
        <end position="81"/>
    </location>
</feature>
<feature type="transmembrane region" description="Helical" evidence="10">
    <location>
        <begin position="122"/>
        <end position="141"/>
    </location>
</feature>
<dbReference type="GO" id="GO:0016020">
    <property type="term" value="C:membrane"/>
    <property type="evidence" value="ECO:0007669"/>
    <property type="project" value="InterPro"/>
</dbReference>
<dbReference type="GO" id="GO:0005524">
    <property type="term" value="F:ATP binding"/>
    <property type="evidence" value="ECO:0007669"/>
    <property type="project" value="UniProtKB-KW"/>
</dbReference>
<evidence type="ECO:0000259" key="11">
    <source>
        <dbReference type="Pfam" id="PF07730"/>
    </source>
</evidence>
<proteinExistence type="predicted"/>
<evidence type="ECO:0000256" key="1">
    <source>
        <dbReference type="ARBA" id="ARBA00000085"/>
    </source>
</evidence>
<organism evidence="13 14">
    <name type="scientific">Lentzea waywayandensis</name>
    <dbReference type="NCBI Taxonomy" id="84724"/>
    <lineage>
        <taxon>Bacteria</taxon>
        <taxon>Bacillati</taxon>
        <taxon>Actinomycetota</taxon>
        <taxon>Actinomycetes</taxon>
        <taxon>Pseudonocardiales</taxon>
        <taxon>Pseudonocardiaceae</taxon>
        <taxon>Lentzea</taxon>
    </lineage>
</organism>
<dbReference type="Gene3D" id="3.30.565.10">
    <property type="entry name" value="Histidine kinase-like ATPase, C-terminal domain"/>
    <property type="match status" value="1"/>
</dbReference>
<accession>A0A1I6F4W3</accession>
<feature type="domain" description="Signal transduction histidine kinase subgroup 3 dimerisation and phosphoacceptor" evidence="11">
    <location>
        <begin position="173"/>
        <end position="237"/>
    </location>
</feature>
<dbReference type="GO" id="GO:0046983">
    <property type="term" value="F:protein dimerization activity"/>
    <property type="evidence" value="ECO:0007669"/>
    <property type="project" value="InterPro"/>
</dbReference>
<dbReference type="SUPFAM" id="SSF55874">
    <property type="entry name" value="ATPase domain of HSP90 chaperone/DNA topoisomerase II/histidine kinase"/>
    <property type="match status" value="1"/>
</dbReference>
<dbReference type="STRING" id="84724.SAMN04488564_108161"/>
<evidence type="ECO:0000256" key="9">
    <source>
        <dbReference type="SAM" id="Coils"/>
    </source>
</evidence>
<dbReference type="InterPro" id="IPR011712">
    <property type="entry name" value="Sig_transdc_His_kin_sub3_dim/P"/>
</dbReference>
<keyword evidence="10" id="KW-0812">Transmembrane</keyword>
<feature type="domain" description="DUF7134" evidence="12">
    <location>
        <begin position="3"/>
        <end position="143"/>
    </location>
</feature>
<protein>
    <recommendedName>
        <fullName evidence="2">histidine kinase</fullName>
        <ecNumber evidence="2">2.7.13.3</ecNumber>
    </recommendedName>
</protein>
<dbReference type="Pfam" id="PF23539">
    <property type="entry name" value="DUF7134"/>
    <property type="match status" value="1"/>
</dbReference>